<dbReference type="Pfam" id="PF05623">
    <property type="entry name" value="DUF789"/>
    <property type="match status" value="1"/>
</dbReference>
<sequence>MKLRGQATRLPSGSQVVVEPAEYFAALKKRIFEKEGVPVENQRLLFAVPAAAESPRASQSPAAQATAEDLLSGDLSHWQVILFRDNKAIGRLVTPQALTAADSSSPGHADENGQEVDGLLSVKFDRFQPCASRQTAVHLAPPLRLPCDAEFLNSTYRLQVFVSQGGSGPSVALPRCVYSFTVPTGEDLLLDQGAGFQNFSLVLEDPGAVPAALKSVILHFILVACSFLDDAQTKELHQTHTGQSLGLRTSMSSSGEITSTELRSAAQKDAARQPRAPVNHHSLAAQSHSEGQSEGQSLGRQTSSSRASRAGRAKSDRSSSKPLRNDTGDASRHDSQPAKLTRPLCLGDIWELFEEADMHGQPIFARGGPRGSSMLYYTPVLSAAFLHANASPPNSPASQDDAELGQEAPSLINFEFIDDEKKPWERLNMSEMMERLTSTRPELLQTPLASLHPHSWFAVQWTPRLRIPDAPTGTKFLIYYSCLPQPLTNTHYGTMSYIPHVTLQPFRQPGQPFRQPGEPVQWVLPIVGMLWASGVKEQWWGLPQVPSEDASTDRLQPDAAPMPEQLQQLLTCLKESARQLSGGLHERHRDFEELRSGGP</sequence>
<evidence type="ECO:0000313" key="4">
    <source>
        <dbReference type="Proteomes" id="UP001465755"/>
    </source>
</evidence>
<comment type="caution">
    <text evidence="3">The sequence shown here is derived from an EMBL/GenBank/DDBJ whole genome shotgun (WGS) entry which is preliminary data.</text>
</comment>
<protein>
    <recommendedName>
        <fullName evidence="2">Ubiquitin-like domain-containing protein</fullName>
    </recommendedName>
</protein>
<dbReference type="InterPro" id="IPR008507">
    <property type="entry name" value="DUF789"/>
</dbReference>
<name>A0AAW1Q404_9CHLO</name>
<feature type="region of interest" description="Disordered" evidence="1">
    <location>
        <begin position="239"/>
        <end position="339"/>
    </location>
</feature>
<feature type="domain" description="Ubiquitin-like" evidence="2">
    <location>
        <begin position="1"/>
        <end position="47"/>
    </location>
</feature>
<dbReference type="PANTHER" id="PTHR31343">
    <property type="entry name" value="T15D22.8"/>
    <property type="match status" value="1"/>
</dbReference>
<feature type="compositionally biased region" description="Basic and acidic residues" evidence="1">
    <location>
        <begin position="313"/>
        <end position="336"/>
    </location>
</feature>
<dbReference type="EMBL" id="JALJOQ010000001">
    <property type="protein sequence ID" value="KAK9814934.1"/>
    <property type="molecule type" value="Genomic_DNA"/>
</dbReference>
<dbReference type="PROSITE" id="PS50053">
    <property type="entry name" value="UBIQUITIN_2"/>
    <property type="match status" value="1"/>
</dbReference>
<proteinExistence type="predicted"/>
<dbReference type="CDD" id="cd17039">
    <property type="entry name" value="Ubl_ubiquitin_like"/>
    <property type="match status" value="1"/>
</dbReference>
<evidence type="ECO:0000259" key="2">
    <source>
        <dbReference type="PROSITE" id="PS50053"/>
    </source>
</evidence>
<feature type="compositionally biased region" description="Polar residues" evidence="1">
    <location>
        <begin position="239"/>
        <end position="262"/>
    </location>
</feature>
<organism evidence="3 4">
    <name type="scientific">Symbiochloris irregularis</name>
    <dbReference type="NCBI Taxonomy" id="706552"/>
    <lineage>
        <taxon>Eukaryota</taxon>
        <taxon>Viridiplantae</taxon>
        <taxon>Chlorophyta</taxon>
        <taxon>core chlorophytes</taxon>
        <taxon>Trebouxiophyceae</taxon>
        <taxon>Trebouxiales</taxon>
        <taxon>Trebouxiaceae</taxon>
        <taxon>Symbiochloris</taxon>
    </lineage>
</organism>
<dbReference type="PANTHER" id="PTHR31343:SF42">
    <property type="entry name" value="T15D22.8"/>
    <property type="match status" value="1"/>
</dbReference>
<accession>A0AAW1Q404</accession>
<reference evidence="3 4" key="1">
    <citation type="journal article" date="2024" name="Nat. Commun.">
        <title>Phylogenomics reveals the evolutionary origins of lichenization in chlorophyte algae.</title>
        <authorList>
            <person name="Puginier C."/>
            <person name="Libourel C."/>
            <person name="Otte J."/>
            <person name="Skaloud P."/>
            <person name="Haon M."/>
            <person name="Grisel S."/>
            <person name="Petersen M."/>
            <person name="Berrin J.G."/>
            <person name="Delaux P.M."/>
            <person name="Dal Grande F."/>
            <person name="Keller J."/>
        </authorList>
    </citation>
    <scope>NUCLEOTIDE SEQUENCE [LARGE SCALE GENOMIC DNA]</scope>
    <source>
        <strain evidence="3 4">SAG 2036</strain>
    </source>
</reference>
<gene>
    <name evidence="3" type="ORF">WJX73_002476</name>
</gene>
<dbReference type="InterPro" id="IPR000626">
    <property type="entry name" value="Ubiquitin-like_dom"/>
</dbReference>
<dbReference type="AlphaFoldDB" id="A0AAW1Q404"/>
<feature type="compositionally biased region" description="Low complexity" evidence="1">
    <location>
        <begin position="286"/>
        <end position="310"/>
    </location>
</feature>
<evidence type="ECO:0000313" key="3">
    <source>
        <dbReference type="EMBL" id="KAK9814934.1"/>
    </source>
</evidence>
<dbReference type="Proteomes" id="UP001465755">
    <property type="component" value="Unassembled WGS sequence"/>
</dbReference>
<evidence type="ECO:0000256" key="1">
    <source>
        <dbReference type="SAM" id="MobiDB-lite"/>
    </source>
</evidence>
<keyword evidence="4" id="KW-1185">Reference proteome</keyword>